<sequence>MRRTYGELDAAANRLAHHLTGAGVGAGDHIGLYMRNSTEFVESLLAWLKIRAVPVNINYRYVDAELAYLFGNAELAAVIADGEFAATTAAVLPRTPTVRHVITVGPAADVDWGTVTAVDFHTAVAAESADRDFPERSNDDLFIIYTGGTTGMPKGVMWRQEDFFYAALTGGNPFGEPYSDAAEVAAAVPHIPEMTWMMTAPLIHGAALYSLFTAFCVGILRRRHPRPGAAFRRDRGARPDR</sequence>
<dbReference type="PANTHER" id="PTHR43767:SF1">
    <property type="entry name" value="NONRIBOSOMAL PEPTIDE SYNTHASE PES1 (EUROFUNG)-RELATED"/>
    <property type="match status" value="1"/>
</dbReference>
<dbReference type="PANTHER" id="PTHR43767">
    <property type="entry name" value="LONG-CHAIN-FATTY-ACID--COA LIGASE"/>
    <property type="match status" value="1"/>
</dbReference>
<dbReference type="InterPro" id="IPR050237">
    <property type="entry name" value="ATP-dep_AMP-bd_enzyme"/>
</dbReference>
<dbReference type="InterPro" id="IPR020845">
    <property type="entry name" value="AMP-binding_CS"/>
</dbReference>
<keyword evidence="1" id="KW-1133">Transmembrane helix</keyword>
<protein>
    <submittedName>
        <fullName evidence="3">AMP-binding protein</fullName>
    </submittedName>
</protein>
<evidence type="ECO:0000313" key="4">
    <source>
        <dbReference type="Proteomes" id="UP001331936"/>
    </source>
</evidence>
<dbReference type="InterPro" id="IPR000873">
    <property type="entry name" value="AMP-dep_synth/lig_dom"/>
</dbReference>
<evidence type="ECO:0000313" key="3">
    <source>
        <dbReference type="EMBL" id="MEE2035335.1"/>
    </source>
</evidence>
<comment type="caution">
    <text evidence="3">The sequence shown here is derived from an EMBL/GenBank/DDBJ whole genome shotgun (WGS) entry which is preliminary data.</text>
</comment>
<organism evidence="3 4">
    <name type="scientific">Rhodococcus chondri</name>
    <dbReference type="NCBI Taxonomy" id="3065941"/>
    <lineage>
        <taxon>Bacteria</taxon>
        <taxon>Bacillati</taxon>
        <taxon>Actinomycetota</taxon>
        <taxon>Actinomycetes</taxon>
        <taxon>Mycobacteriales</taxon>
        <taxon>Nocardiaceae</taxon>
        <taxon>Rhodococcus</taxon>
    </lineage>
</organism>
<dbReference type="Proteomes" id="UP001331936">
    <property type="component" value="Unassembled WGS sequence"/>
</dbReference>
<feature type="non-terminal residue" evidence="3">
    <location>
        <position position="241"/>
    </location>
</feature>
<keyword evidence="1" id="KW-0472">Membrane</keyword>
<feature type="transmembrane region" description="Helical" evidence="1">
    <location>
        <begin position="196"/>
        <end position="220"/>
    </location>
</feature>
<keyword evidence="1" id="KW-0812">Transmembrane</keyword>
<name>A0ABU7JZL3_9NOCA</name>
<reference evidence="3 4" key="1">
    <citation type="submission" date="2023-08" db="EMBL/GenBank/DDBJ databases">
        <authorList>
            <person name="Girao M."/>
            <person name="Carvalho M.F."/>
        </authorList>
    </citation>
    <scope>NUCLEOTIDE SEQUENCE [LARGE SCALE GENOMIC DNA]</scope>
    <source>
        <strain evidence="3 4">CC-R104</strain>
    </source>
</reference>
<gene>
    <name evidence="3" type="ORF">Q8814_25050</name>
</gene>
<accession>A0ABU7JZL3</accession>
<feature type="domain" description="AMP-dependent synthetase/ligase" evidence="2">
    <location>
        <begin position="2"/>
        <end position="209"/>
    </location>
</feature>
<dbReference type="RefSeq" id="WP_330154661.1">
    <property type="nucleotide sequence ID" value="NZ_JAUZMZ010000286.1"/>
</dbReference>
<dbReference type="PROSITE" id="PS00455">
    <property type="entry name" value="AMP_BINDING"/>
    <property type="match status" value="1"/>
</dbReference>
<proteinExistence type="predicted"/>
<dbReference type="SUPFAM" id="SSF56801">
    <property type="entry name" value="Acetyl-CoA synthetase-like"/>
    <property type="match status" value="1"/>
</dbReference>
<evidence type="ECO:0000256" key="1">
    <source>
        <dbReference type="SAM" id="Phobius"/>
    </source>
</evidence>
<keyword evidence="4" id="KW-1185">Reference proteome</keyword>
<dbReference type="Gene3D" id="3.40.50.980">
    <property type="match status" value="1"/>
</dbReference>
<evidence type="ECO:0000259" key="2">
    <source>
        <dbReference type="Pfam" id="PF00501"/>
    </source>
</evidence>
<dbReference type="EMBL" id="JAUZMZ010000286">
    <property type="protein sequence ID" value="MEE2035335.1"/>
    <property type="molecule type" value="Genomic_DNA"/>
</dbReference>
<dbReference type="Pfam" id="PF00501">
    <property type="entry name" value="AMP-binding"/>
    <property type="match status" value="1"/>
</dbReference>